<dbReference type="AlphaFoldDB" id="A0AAC8ZMQ4"/>
<evidence type="ECO:0000313" key="2">
    <source>
        <dbReference type="Proteomes" id="UP000242800"/>
    </source>
</evidence>
<dbReference type="KEGG" id="fper:ACH24_04070"/>
<evidence type="ECO:0000313" key="1">
    <source>
        <dbReference type="EMBL" id="ALB01846.1"/>
    </source>
</evidence>
<sequence length="92" mass="10592">MLRKDKVIICQLIGGLGNQMFQYVFYKYLSLVKNIELELDLSGFGTHIIHNGYGLNSVFGIEENIAPLTRILKYKSKSSLFFKIENKFLLNT</sequence>
<keyword evidence="2" id="KW-1185">Reference proteome</keyword>
<dbReference type="EMBL" id="CP012505">
    <property type="protein sequence ID" value="ALB01846.1"/>
    <property type="molecule type" value="Genomic_DNA"/>
</dbReference>
<evidence type="ECO:0008006" key="3">
    <source>
        <dbReference type="Google" id="ProtNLM"/>
    </source>
</evidence>
<accession>A0AAC8ZMQ4</accession>
<name>A0AAC8ZMQ4_9GAMM</name>
<dbReference type="RefSeq" id="WP_064461263.1">
    <property type="nucleotide sequence ID" value="NZ_CP012505.1"/>
</dbReference>
<proteinExistence type="predicted"/>
<gene>
    <name evidence="1" type="ORF">ACH24_04070</name>
</gene>
<dbReference type="Proteomes" id="UP000242800">
    <property type="component" value="Chromosome"/>
</dbReference>
<organism evidence="1 2">
    <name type="scientific">Francisella persica ATCC VR-331</name>
    <dbReference type="NCBI Taxonomy" id="1086726"/>
    <lineage>
        <taxon>Bacteria</taxon>
        <taxon>Pseudomonadati</taxon>
        <taxon>Pseudomonadota</taxon>
        <taxon>Gammaproteobacteria</taxon>
        <taxon>Thiotrichales</taxon>
        <taxon>Francisellaceae</taxon>
        <taxon>Francisella</taxon>
    </lineage>
</organism>
<protein>
    <recommendedName>
        <fullName evidence="3">Alpha-1,2-fucosyltransferase</fullName>
    </recommendedName>
</protein>
<reference evidence="1 2" key="1">
    <citation type="journal article" date="2016" name="Int. J. Syst. Evol. Microbiol.">
        <title>Reclassification of Wolbachia persica as Francisella persica comb. nov. and emended description of the family Francisellaceae.</title>
        <authorList>
            <person name="Larson M.A."/>
            <person name="Nalbantoglu U."/>
            <person name="Sayood K."/>
            <person name="Zentz E.B."/>
            <person name="Cer R.Z."/>
            <person name="Iwen P.C."/>
            <person name="Francesconi S.C."/>
            <person name="Bishop-Lilly K.A."/>
            <person name="Mokashi V.P."/>
            <person name="Sjostedt A."/>
            <person name="Hinrichs S.H."/>
        </authorList>
    </citation>
    <scope>NUCLEOTIDE SEQUENCE [LARGE SCALE GENOMIC DNA]</scope>
    <source>
        <strain evidence="1 2">FSC845</strain>
    </source>
</reference>